<name>A0AAU8A8G9_9FIRM</name>
<dbReference type="InterPro" id="IPR041286">
    <property type="entry name" value="MBG_2"/>
</dbReference>
<feature type="chain" id="PRO_5043694888" evidence="3">
    <location>
        <begin position="28"/>
        <end position="1095"/>
    </location>
</feature>
<dbReference type="Pfam" id="PF18676">
    <property type="entry name" value="MBG_2"/>
    <property type="match status" value="1"/>
</dbReference>
<dbReference type="EMBL" id="CP117826">
    <property type="protein sequence ID" value="XCC62136.1"/>
    <property type="molecule type" value="Genomic_DNA"/>
</dbReference>
<keyword evidence="2" id="KW-1133">Transmembrane helix</keyword>
<dbReference type="InterPro" id="IPR026906">
    <property type="entry name" value="LRR_5"/>
</dbReference>
<proteinExistence type="predicted"/>
<accession>A0AAU8A8G9</accession>
<dbReference type="Gene3D" id="2.60.40.2700">
    <property type="match status" value="1"/>
</dbReference>
<dbReference type="AlphaFoldDB" id="A0AAU8A8G9"/>
<feature type="region of interest" description="Disordered" evidence="1">
    <location>
        <begin position="1039"/>
        <end position="1071"/>
    </location>
</feature>
<feature type="compositionally biased region" description="Acidic residues" evidence="1">
    <location>
        <begin position="53"/>
        <end position="71"/>
    </location>
</feature>
<gene>
    <name evidence="5" type="ORF">PUP29_11470</name>
</gene>
<dbReference type="Pfam" id="PF13306">
    <property type="entry name" value="LRR_5"/>
    <property type="match status" value="2"/>
</dbReference>
<dbReference type="RefSeq" id="WP_079545636.1">
    <property type="nucleotide sequence ID" value="NZ_CP117826.1"/>
</dbReference>
<evidence type="ECO:0000256" key="2">
    <source>
        <dbReference type="SAM" id="Phobius"/>
    </source>
</evidence>
<reference evidence="5" key="1">
    <citation type="submission" date="2023-02" db="EMBL/GenBank/DDBJ databases">
        <title>Gut commensal Christensenella minuta modulates host metabolism via a new class of secondary bile acids.</title>
        <authorList>
            <person name="Liu C."/>
        </authorList>
    </citation>
    <scope>NUCLEOTIDE SEQUENCE</scope>
    <source>
        <strain evidence="5">CA70</strain>
    </source>
</reference>
<feature type="domain" description="MBG" evidence="4">
    <location>
        <begin position="718"/>
        <end position="775"/>
    </location>
</feature>
<keyword evidence="2" id="KW-0812">Transmembrane</keyword>
<keyword evidence="2" id="KW-0472">Membrane</keyword>
<evidence type="ECO:0000313" key="5">
    <source>
        <dbReference type="EMBL" id="XCC62136.1"/>
    </source>
</evidence>
<feature type="signal peptide" evidence="3">
    <location>
        <begin position="1"/>
        <end position="27"/>
    </location>
</feature>
<dbReference type="Gene3D" id="3.80.10.10">
    <property type="entry name" value="Ribonuclease Inhibitor"/>
    <property type="match status" value="1"/>
</dbReference>
<feature type="region of interest" description="Disordered" evidence="1">
    <location>
        <begin position="37"/>
        <end position="80"/>
    </location>
</feature>
<feature type="compositionally biased region" description="Basic and acidic residues" evidence="1">
    <location>
        <begin position="1057"/>
        <end position="1068"/>
    </location>
</feature>
<sequence length="1095" mass="117332">MGKKKRMVAFIVCVAMAVTLFGGVALAEDINGSHAAADAGDTAAENKTPAQPEETDEGNTEETVAENMEETAGEKNRLPGAEKETAVLAVASLEIERTDAVSAEEVIDVPIEGLTISGGSLKGIDETWLKSEYPNVETPNLRVKIPSGVTEIASNALRGTSAYHIVSVDFSEAASLKAIRSQAFMYNTYLSGELVLPESLKTLEKSAFNGCTGLTGITLPSGLETLGTTDSGSVFNGCSGLLYIKVTGGDPGAVFELPASLKIIGRQSFKACFSSSVNTSVVLPESVEYVGEEAFKTDAVTTIHVQAADASAYNGRAFVSEANSSASYALDGRIIVFRDSAAHGTFVPSGFSTYENACTYEFTLQYGEPAVRTEQKLYGQPANVVKNTLGDWETDSDYALPEAPSAGAPVGYTGGWEYDGEIMTADTVLRPSGDLLVITQSFVLEKPKVVPVIDGVVQDFSDTSFDVNVSNDQEHQVGVQVTHPLLEQKDENGGSVYFKYEWTDVWKGGSEGPRMEEDGFGFPGFPSCGTPTIPINGPEHERTHAGEYSGEDYGDGYYLIEIYGYYSQPGKADRLFYKSRHTAIGTADPDATEAVAYIFYVQTSAPAETPEVTVQDISVPYGYSEAAFSADVQEEAGHTYSCQWYQAEKKGQTTGGEPISGAVEKEYKLPSGFSVGEYYYYLEVTACKTENGDTASAAVPVTFTVEPAAAIAVPDAGQWKYTGQEDPAYRYTVQGLSEEITISGALSRTQGEQPGSYAYTIGTLAANDENYRLVLAEEAPEFEVVRYEAKAVFSPEIPDGKNGWYQSEVTVAPPEGHLISLDGKTWSRQPLLLTEQDSGTFTYYLESVREDETKDAVAKNTATLLIDTTAPVVKGLEDGAVYCMEAAFAAEDEHIAGVFVDGEPVSLPEEDAYLLGPGRHTVVVSDEAGNQTELTVTVNAKHTPGESVIDKTPGCTTPGSGHADCIYCGTRAEEIVLEAVGHTYREWNTDAERHWHECTACGEIFDEAPHAFGEWAVVAGRQERTCTVCGCRETKEVPFPANENGGADTTGGNSSADETKTPKTDDGRPLMPFALLAGAGVLLLAVGGKRRRTEE</sequence>
<dbReference type="InterPro" id="IPR032675">
    <property type="entry name" value="LRR_dom_sf"/>
</dbReference>
<feature type="transmembrane region" description="Helical" evidence="2">
    <location>
        <begin position="1070"/>
        <end position="1088"/>
    </location>
</feature>
<evidence type="ECO:0000259" key="4">
    <source>
        <dbReference type="Pfam" id="PF18676"/>
    </source>
</evidence>
<organism evidence="5">
    <name type="scientific">Christensenella massiliensis</name>
    <dbReference type="NCBI Taxonomy" id="1805714"/>
    <lineage>
        <taxon>Bacteria</taxon>
        <taxon>Bacillati</taxon>
        <taxon>Bacillota</taxon>
        <taxon>Clostridia</taxon>
        <taxon>Christensenellales</taxon>
        <taxon>Christensenellaceae</taxon>
        <taxon>Christensenella</taxon>
    </lineage>
</organism>
<evidence type="ECO:0000256" key="1">
    <source>
        <dbReference type="SAM" id="MobiDB-lite"/>
    </source>
</evidence>
<protein>
    <submittedName>
        <fullName evidence="5">Leucine-rich repeat protein</fullName>
    </submittedName>
</protein>
<keyword evidence="3" id="KW-0732">Signal</keyword>
<evidence type="ECO:0000256" key="3">
    <source>
        <dbReference type="SAM" id="SignalP"/>
    </source>
</evidence>